<name>A0ABQ3NB80_9BACI</name>
<dbReference type="EMBL" id="BNDS01000035">
    <property type="protein sequence ID" value="GHI01177.1"/>
    <property type="molecule type" value="Genomic_DNA"/>
</dbReference>
<proteinExistence type="predicted"/>
<protein>
    <submittedName>
        <fullName evidence="2">Uncharacterized protein</fullName>
    </submittedName>
</protein>
<gene>
    <name evidence="2" type="ORF">AM1BK_47190</name>
</gene>
<keyword evidence="1" id="KW-0812">Transmembrane</keyword>
<evidence type="ECO:0000313" key="3">
    <source>
        <dbReference type="Proteomes" id="UP000637074"/>
    </source>
</evidence>
<sequence length="120" mass="14245">MIIIFIKFLLPAFLLIYLLQRTLDKYDSKSKAMLVLLLISLVFNTALAQNYNYNLIPYPERDGYSISNMLAYYVFGENYFGHWNLDLFKSGYEISIYVTIILLIIYVSCLIFERRKKEKE</sequence>
<dbReference type="Proteomes" id="UP000637074">
    <property type="component" value="Unassembled WGS sequence"/>
</dbReference>
<accession>A0ABQ3NB80</accession>
<keyword evidence="1" id="KW-0472">Membrane</keyword>
<comment type="caution">
    <text evidence="2">The sequence shown here is derived from an EMBL/GenBank/DDBJ whole genome shotgun (WGS) entry which is preliminary data.</text>
</comment>
<reference evidence="2 3" key="1">
    <citation type="journal article" date="2022" name="Int. J. Syst. Evol. Microbiol.">
        <title>Neobacillus kokaensis sp. nov., isolated from soil.</title>
        <authorList>
            <person name="Yuki K."/>
            <person name="Matsubara H."/>
            <person name="Yamaguchi S."/>
        </authorList>
    </citation>
    <scope>NUCLEOTIDE SEQUENCE [LARGE SCALE GENOMIC DNA]</scope>
    <source>
        <strain evidence="2 3">LOB 377</strain>
    </source>
</reference>
<dbReference type="RefSeq" id="WP_191276835.1">
    <property type="nucleotide sequence ID" value="NZ_BNDS01000035.1"/>
</dbReference>
<evidence type="ECO:0000256" key="1">
    <source>
        <dbReference type="SAM" id="Phobius"/>
    </source>
</evidence>
<organism evidence="2 3">
    <name type="scientific">Neobacillus kokaensis</name>
    <dbReference type="NCBI Taxonomy" id="2759023"/>
    <lineage>
        <taxon>Bacteria</taxon>
        <taxon>Bacillati</taxon>
        <taxon>Bacillota</taxon>
        <taxon>Bacilli</taxon>
        <taxon>Bacillales</taxon>
        <taxon>Bacillaceae</taxon>
        <taxon>Neobacillus</taxon>
    </lineage>
</organism>
<feature type="transmembrane region" description="Helical" evidence="1">
    <location>
        <begin position="32"/>
        <end position="51"/>
    </location>
</feature>
<feature type="transmembrane region" description="Helical" evidence="1">
    <location>
        <begin position="94"/>
        <end position="112"/>
    </location>
</feature>
<keyword evidence="3" id="KW-1185">Reference proteome</keyword>
<keyword evidence="1" id="KW-1133">Transmembrane helix</keyword>
<evidence type="ECO:0000313" key="2">
    <source>
        <dbReference type="EMBL" id="GHI01177.1"/>
    </source>
</evidence>
<feature type="transmembrane region" description="Helical" evidence="1">
    <location>
        <begin position="6"/>
        <end position="23"/>
    </location>
</feature>